<evidence type="ECO:0000313" key="1">
    <source>
        <dbReference type="EMBL" id="KAI8554745.1"/>
    </source>
</evidence>
<sequence>MINSQVHRAILFLFFFVTNSLSYHQLKIGIEEIAGSRKKCNRVRGPTFMCKVWGRQEDKRVKVSFSDKGQPISNNCILSHFLGTIARNGKYAPLHYKSWPKMPQVYKDNMFSLVLNVNDKNKDSTIYRMGKTPLAIVREAEVGDYVNFKSVANPTDVVGKGRIASTNPSIEVGDYVNFKSVANPTNVVGKGRITGTDPSIEKMAYAAVCNAIIGRWNGFRSICSGTEKCLDK</sequence>
<reference evidence="1" key="1">
    <citation type="submission" date="2022-02" db="EMBL/GenBank/DDBJ databases">
        <title>Plant Genome Project.</title>
        <authorList>
            <person name="Zhang R.-G."/>
        </authorList>
    </citation>
    <scope>NUCLEOTIDE SEQUENCE</scope>
    <source>
        <strain evidence="1">AT1</strain>
    </source>
</reference>
<proteinExistence type="predicted"/>
<protein>
    <submittedName>
        <fullName evidence="1">Uncharacterized protein</fullName>
    </submittedName>
</protein>
<accession>A0ACC0NNC5</accession>
<dbReference type="Proteomes" id="UP001062846">
    <property type="component" value="Chromosome 5"/>
</dbReference>
<organism evidence="1 2">
    <name type="scientific">Rhododendron molle</name>
    <name type="common">Chinese azalea</name>
    <name type="synonym">Azalea mollis</name>
    <dbReference type="NCBI Taxonomy" id="49168"/>
    <lineage>
        <taxon>Eukaryota</taxon>
        <taxon>Viridiplantae</taxon>
        <taxon>Streptophyta</taxon>
        <taxon>Embryophyta</taxon>
        <taxon>Tracheophyta</taxon>
        <taxon>Spermatophyta</taxon>
        <taxon>Magnoliopsida</taxon>
        <taxon>eudicotyledons</taxon>
        <taxon>Gunneridae</taxon>
        <taxon>Pentapetalae</taxon>
        <taxon>asterids</taxon>
        <taxon>Ericales</taxon>
        <taxon>Ericaceae</taxon>
        <taxon>Ericoideae</taxon>
        <taxon>Rhodoreae</taxon>
        <taxon>Rhododendron</taxon>
    </lineage>
</organism>
<comment type="caution">
    <text evidence="1">The sequence shown here is derived from an EMBL/GenBank/DDBJ whole genome shotgun (WGS) entry which is preliminary data.</text>
</comment>
<evidence type="ECO:0000313" key="2">
    <source>
        <dbReference type="Proteomes" id="UP001062846"/>
    </source>
</evidence>
<name>A0ACC0NNC5_RHOML</name>
<keyword evidence="2" id="KW-1185">Reference proteome</keyword>
<gene>
    <name evidence="1" type="ORF">RHMOL_Rhmol05G0121600</name>
</gene>
<dbReference type="EMBL" id="CM046392">
    <property type="protein sequence ID" value="KAI8554745.1"/>
    <property type="molecule type" value="Genomic_DNA"/>
</dbReference>